<dbReference type="eggNOG" id="KOG1267">
    <property type="taxonomic scope" value="Eukaryota"/>
</dbReference>
<sequence length="139" mass="15519">MSSLFSSSYYWAPSSSSCIVNFLVDSVGLSRESAIAASSHLGNFKTPEKPLSVINFLKSSGFNETHIHDFIRIRPQVLKCSVEKTLKPRFELLQSLGLSGPELASFLSSSPFIFCYSIDKHLKPSILFLRSYSTPMKNF</sequence>
<keyword evidence="2" id="KW-0804">Transcription</keyword>
<dbReference type="Pfam" id="PF02536">
    <property type="entry name" value="mTERF"/>
    <property type="match status" value="1"/>
</dbReference>
<keyword evidence="2" id="KW-0805">Transcription regulation</keyword>
<dbReference type="InterPro" id="IPR038538">
    <property type="entry name" value="MTERF_sf"/>
</dbReference>
<dbReference type="PANTHER" id="PTHR13068">
    <property type="entry name" value="CGI-12 PROTEIN-RELATED"/>
    <property type="match status" value="1"/>
</dbReference>
<dbReference type="SMART" id="SM00733">
    <property type="entry name" value="Mterf"/>
    <property type="match status" value="2"/>
</dbReference>
<dbReference type="PANTHER" id="PTHR13068:SF236">
    <property type="entry name" value="OS02G0749800 PROTEIN"/>
    <property type="match status" value="1"/>
</dbReference>
<evidence type="ECO:0000256" key="2">
    <source>
        <dbReference type="ARBA" id="ARBA00022472"/>
    </source>
</evidence>
<reference evidence="5" key="1">
    <citation type="journal article" date="2013" name="Science">
        <title>The Amborella genome and the evolution of flowering plants.</title>
        <authorList>
            <consortium name="Amborella Genome Project"/>
        </authorList>
    </citation>
    <scope>NUCLEOTIDE SEQUENCE [LARGE SCALE GENOMIC DNA]</scope>
</reference>
<organism evidence="4 5">
    <name type="scientific">Amborella trichopoda</name>
    <dbReference type="NCBI Taxonomy" id="13333"/>
    <lineage>
        <taxon>Eukaryota</taxon>
        <taxon>Viridiplantae</taxon>
        <taxon>Streptophyta</taxon>
        <taxon>Embryophyta</taxon>
        <taxon>Tracheophyta</taxon>
        <taxon>Spermatophyta</taxon>
        <taxon>Magnoliopsida</taxon>
        <taxon>Amborellales</taxon>
        <taxon>Amborellaceae</taxon>
        <taxon>Amborella</taxon>
    </lineage>
</organism>
<dbReference type="Gramene" id="ERM97100">
    <property type="protein sequence ID" value="ERM97100"/>
    <property type="gene ID" value="AMTR_s00126p00036100"/>
</dbReference>
<evidence type="ECO:0000313" key="4">
    <source>
        <dbReference type="EMBL" id="ERM97100.1"/>
    </source>
</evidence>
<dbReference type="GO" id="GO:0003676">
    <property type="term" value="F:nucleic acid binding"/>
    <property type="evidence" value="ECO:0007669"/>
    <property type="project" value="InterPro"/>
</dbReference>
<keyword evidence="3" id="KW-0809">Transit peptide</keyword>
<dbReference type="Proteomes" id="UP000017836">
    <property type="component" value="Unassembled WGS sequence"/>
</dbReference>
<keyword evidence="5" id="KW-1185">Reference proteome</keyword>
<dbReference type="EMBL" id="KI396602">
    <property type="protein sequence ID" value="ERM97100.1"/>
    <property type="molecule type" value="Genomic_DNA"/>
</dbReference>
<dbReference type="OMA" id="WKWNDST"/>
<protein>
    <submittedName>
        <fullName evidence="4">Uncharacterized protein</fullName>
    </submittedName>
</protein>
<evidence type="ECO:0000256" key="1">
    <source>
        <dbReference type="ARBA" id="ARBA00007692"/>
    </source>
</evidence>
<dbReference type="GO" id="GO:0006353">
    <property type="term" value="P:DNA-templated transcription termination"/>
    <property type="evidence" value="ECO:0007669"/>
    <property type="project" value="UniProtKB-KW"/>
</dbReference>
<accession>W1NPT3</accession>
<dbReference type="AlphaFoldDB" id="W1NPT3"/>
<dbReference type="InterPro" id="IPR003690">
    <property type="entry name" value="MTERF"/>
</dbReference>
<dbReference type="HOGENOM" id="CLU_1847824_0_0_1"/>
<keyword evidence="2" id="KW-0806">Transcription termination</keyword>
<comment type="similarity">
    <text evidence="1">Belongs to the mTERF family.</text>
</comment>
<evidence type="ECO:0000256" key="3">
    <source>
        <dbReference type="ARBA" id="ARBA00022946"/>
    </source>
</evidence>
<gene>
    <name evidence="4" type="ORF">AMTR_s00126p00036100</name>
</gene>
<evidence type="ECO:0000313" key="5">
    <source>
        <dbReference type="Proteomes" id="UP000017836"/>
    </source>
</evidence>
<dbReference type="Gene3D" id="1.25.70.10">
    <property type="entry name" value="Transcription termination factor 3, mitochondrial"/>
    <property type="match status" value="1"/>
</dbReference>
<proteinExistence type="inferred from homology"/>
<name>W1NPT3_AMBTC</name>